<dbReference type="PANTHER" id="PTHR18952:SF265">
    <property type="entry name" value="CARBONIC ANHYDRASE"/>
    <property type="match status" value="1"/>
</dbReference>
<dbReference type="EMBL" id="CAJZBQ010000001">
    <property type="protein sequence ID" value="CAG9310175.1"/>
    <property type="molecule type" value="Genomic_DNA"/>
</dbReference>
<dbReference type="GO" id="GO:0004089">
    <property type="term" value="F:carbonate dehydratase activity"/>
    <property type="evidence" value="ECO:0007669"/>
    <property type="project" value="UniProtKB-UniRule"/>
</dbReference>
<evidence type="ECO:0000256" key="1">
    <source>
        <dbReference type="ARBA" id="ARBA00001947"/>
    </source>
</evidence>
<protein>
    <recommendedName>
        <fullName evidence="4 9">Carbonic anhydrase</fullName>
        <ecNumber evidence="4 9">4.2.1.1</ecNumber>
    </recommendedName>
</protein>
<evidence type="ECO:0000256" key="3">
    <source>
        <dbReference type="ARBA" id="ARBA00010718"/>
    </source>
</evidence>
<feature type="domain" description="Alpha-carbonic anhydrase" evidence="10">
    <location>
        <begin position="63"/>
        <end position="296"/>
    </location>
</feature>
<dbReference type="InterPro" id="IPR023561">
    <property type="entry name" value="Carbonic_anhydrase_a-class"/>
</dbReference>
<sequence>MDQGQYIPYPSYNYNDTDQHRLAVEAKIKPNSFMNPNQLEAVVKPLRALDFHQTQTGRWPEEDEWEYGAHHEAEWCRICHIGYFQSPINIDPDITFKSAEFLHRPHFPIRLHYHPTSLKGNFNAKTFIVQGNLGNLAVNSFIHQDQSRIFDEAQFHFHAPSEHLLNGRRYDLEMHVVHKERSNTNNIAVLGFVFKEDGVRNPFIDQVIRSSLEPTYIDMNLLIPQKSGVFYYEGSLTTPPAFETVLWFVVGHVLSVNREQLEFFARQWGMNPAFAGGKGNYRELQPPNGRAVIYFE</sequence>
<evidence type="ECO:0000256" key="4">
    <source>
        <dbReference type="ARBA" id="ARBA00012925"/>
    </source>
</evidence>
<keyword evidence="7 9" id="KW-0456">Lyase</keyword>
<comment type="similarity">
    <text evidence="3 9">Belongs to the alpha-carbonic anhydrase family.</text>
</comment>
<comment type="cofactor">
    <cofactor evidence="1 9">
        <name>Zn(2+)</name>
        <dbReference type="ChEBI" id="CHEBI:29105"/>
    </cofactor>
</comment>
<dbReference type="Pfam" id="PF00194">
    <property type="entry name" value="Carb_anhydrase"/>
    <property type="match status" value="1"/>
</dbReference>
<dbReference type="Proteomes" id="UP001162131">
    <property type="component" value="Unassembled WGS sequence"/>
</dbReference>
<dbReference type="InterPro" id="IPR041891">
    <property type="entry name" value="Alpha_CA_prokaryot-like"/>
</dbReference>
<keyword evidence="12" id="KW-1185">Reference proteome</keyword>
<dbReference type="PROSITE" id="PS00162">
    <property type="entry name" value="ALPHA_CA_1"/>
    <property type="match status" value="1"/>
</dbReference>
<dbReference type="InterPro" id="IPR018338">
    <property type="entry name" value="Carbonic_anhydrase_a-class_CS"/>
</dbReference>
<dbReference type="EC" id="4.2.1.1" evidence="4 9"/>
<evidence type="ECO:0000259" key="10">
    <source>
        <dbReference type="PROSITE" id="PS51144"/>
    </source>
</evidence>
<evidence type="ECO:0000313" key="11">
    <source>
        <dbReference type="EMBL" id="CAG9310175.1"/>
    </source>
</evidence>
<dbReference type="SUPFAM" id="SSF51069">
    <property type="entry name" value="Carbonic anhydrase"/>
    <property type="match status" value="1"/>
</dbReference>
<evidence type="ECO:0000256" key="5">
    <source>
        <dbReference type="ARBA" id="ARBA00022723"/>
    </source>
</evidence>
<dbReference type="PROSITE" id="PS51144">
    <property type="entry name" value="ALPHA_CA_2"/>
    <property type="match status" value="1"/>
</dbReference>
<dbReference type="InterPro" id="IPR001148">
    <property type="entry name" value="CA_dom"/>
</dbReference>
<proteinExistence type="inferred from homology"/>
<name>A0AAU9I890_9CILI</name>
<dbReference type="AlphaFoldDB" id="A0AAU9I890"/>
<dbReference type="CDD" id="cd03124">
    <property type="entry name" value="alpha_CA_prokaryotic_like"/>
    <property type="match status" value="1"/>
</dbReference>
<evidence type="ECO:0000256" key="9">
    <source>
        <dbReference type="RuleBase" id="RU367011"/>
    </source>
</evidence>
<keyword evidence="6 9" id="KW-0862">Zinc</keyword>
<evidence type="ECO:0000256" key="8">
    <source>
        <dbReference type="ARBA" id="ARBA00048348"/>
    </source>
</evidence>
<comment type="function">
    <text evidence="2 9">Reversible hydration of carbon dioxide.</text>
</comment>
<dbReference type="InterPro" id="IPR036398">
    <property type="entry name" value="CA_dom_sf"/>
</dbReference>
<evidence type="ECO:0000313" key="12">
    <source>
        <dbReference type="Proteomes" id="UP001162131"/>
    </source>
</evidence>
<dbReference type="SMART" id="SM01057">
    <property type="entry name" value="Carb_anhydrase"/>
    <property type="match status" value="1"/>
</dbReference>
<comment type="caution">
    <text evidence="11">The sequence shown here is derived from an EMBL/GenBank/DDBJ whole genome shotgun (WGS) entry which is preliminary data.</text>
</comment>
<evidence type="ECO:0000256" key="2">
    <source>
        <dbReference type="ARBA" id="ARBA00002904"/>
    </source>
</evidence>
<evidence type="ECO:0000256" key="7">
    <source>
        <dbReference type="ARBA" id="ARBA00023239"/>
    </source>
</evidence>
<keyword evidence="5 9" id="KW-0479">Metal-binding</keyword>
<reference evidence="11" key="1">
    <citation type="submission" date="2021-09" db="EMBL/GenBank/DDBJ databases">
        <authorList>
            <consortium name="AG Swart"/>
            <person name="Singh M."/>
            <person name="Singh A."/>
            <person name="Seah K."/>
            <person name="Emmerich C."/>
        </authorList>
    </citation>
    <scope>NUCLEOTIDE SEQUENCE</scope>
    <source>
        <strain evidence="11">ATCC30299</strain>
    </source>
</reference>
<gene>
    <name evidence="11" type="ORF">BSTOLATCC_MIC384</name>
</gene>
<accession>A0AAU9I890</accession>
<comment type="catalytic activity">
    <reaction evidence="8 9">
        <text>hydrogencarbonate + H(+) = CO2 + H2O</text>
        <dbReference type="Rhea" id="RHEA:10748"/>
        <dbReference type="ChEBI" id="CHEBI:15377"/>
        <dbReference type="ChEBI" id="CHEBI:15378"/>
        <dbReference type="ChEBI" id="CHEBI:16526"/>
        <dbReference type="ChEBI" id="CHEBI:17544"/>
        <dbReference type="EC" id="4.2.1.1"/>
    </reaction>
</comment>
<dbReference type="Gene3D" id="3.10.200.10">
    <property type="entry name" value="Alpha carbonic anhydrase"/>
    <property type="match status" value="1"/>
</dbReference>
<dbReference type="GO" id="GO:0008270">
    <property type="term" value="F:zinc ion binding"/>
    <property type="evidence" value="ECO:0007669"/>
    <property type="project" value="UniProtKB-UniRule"/>
</dbReference>
<evidence type="ECO:0000256" key="6">
    <source>
        <dbReference type="ARBA" id="ARBA00022833"/>
    </source>
</evidence>
<organism evidence="11 12">
    <name type="scientific">Blepharisma stoltei</name>
    <dbReference type="NCBI Taxonomy" id="1481888"/>
    <lineage>
        <taxon>Eukaryota</taxon>
        <taxon>Sar</taxon>
        <taxon>Alveolata</taxon>
        <taxon>Ciliophora</taxon>
        <taxon>Postciliodesmatophora</taxon>
        <taxon>Heterotrichea</taxon>
        <taxon>Heterotrichida</taxon>
        <taxon>Blepharismidae</taxon>
        <taxon>Blepharisma</taxon>
    </lineage>
</organism>
<dbReference type="PANTHER" id="PTHR18952">
    <property type="entry name" value="CARBONIC ANHYDRASE"/>
    <property type="match status" value="1"/>
</dbReference>